<reference evidence="1" key="1">
    <citation type="submission" date="2020-03" db="EMBL/GenBank/DDBJ databases">
        <authorList>
            <person name="Chebbi M.A."/>
            <person name="Drezen J.M."/>
        </authorList>
    </citation>
    <scope>NUCLEOTIDE SEQUENCE</scope>
    <source>
        <tissue evidence="1">Whole body</tissue>
    </source>
</reference>
<reference evidence="1" key="2">
    <citation type="submission" date="2021-04" db="EMBL/GenBank/DDBJ databases">
        <title>Genome-wide patterns of bracovirus chromosomal integration into multiple host tissues during parasitism.</title>
        <authorList>
            <person name="Chebbi M.A.C."/>
        </authorList>
    </citation>
    <scope>NUCLEOTIDE SEQUENCE</scope>
    <source>
        <tissue evidence="1">Whole body</tissue>
    </source>
</reference>
<comment type="caution">
    <text evidence="1">The sequence shown here is derived from an EMBL/GenBank/DDBJ whole genome shotgun (WGS) entry which is preliminary data.</text>
</comment>
<evidence type="ECO:0000313" key="1">
    <source>
        <dbReference type="EMBL" id="KAG8041023.1"/>
    </source>
</evidence>
<accession>A0A8J5QTZ1</accession>
<evidence type="ECO:0000313" key="2">
    <source>
        <dbReference type="Proteomes" id="UP000729913"/>
    </source>
</evidence>
<proteinExistence type="predicted"/>
<dbReference type="AlphaFoldDB" id="A0A8J5QTZ1"/>
<keyword evidence="2" id="KW-1185">Reference proteome</keyword>
<name>A0A8J5QTZ1_9HYME</name>
<gene>
    <name evidence="1" type="ORF">G9C98_002011</name>
</gene>
<dbReference type="Proteomes" id="UP000729913">
    <property type="component" value="Unassembled WGS sequence"/>
</dbReference>
<protein>
    <submittedName>
        <fullName evidence="1">Uncharacterized protein</fullName>
    </submittedName>
</protein>
<organism evidence="1 2">
    <name type="scientific">Cotesia typhae</name>
    <dbReference type="NCBI Taxonomy" id="2053667"/>
    <lineage>
        <taxon>Eukaryota</taxon>
        <taxon>Metazoa</taxon>
        <taxon>Ecdysozoa</taxon>
        <taxon>Arthropoda</taxon>
        <taxon>Hexapoda</taxon>
        <taxon>Insecta</taxon>
        <taxon>Pterygota</taxon>
        <taxon>Neoptera</taxon>
        <taxon>Endopterygota</taxon>
        <taxon>Hymenoptera</taxon>
        <taxon>Apocrita</taxon>
        <taxon>Ichneumonoidea</taxon>
        <taxon>Braconidae</taxon>
        <taxon>Microgastrinae</taxon>
        <taxon>Cotesia</taxon>
    </lineage>
</organism>
<sequence length="93" mass="10520">MSTGQESCPIKCMQILNLPLLHLDRKKGIRCISNRLHTLCPVLRQSSSLIIGLFRNLFLQLLAKNLRSRKGSRCGNSGNRLELLVLVHLHHVP</sequence>
<dbReference type="EMBL" id="JAAOIC020000019">
    <property type="protein sequence ID" value="KAG8041023.1"/>
    <property type="molecule type" value="Genomic_DNA"/>
</dbReference>